<dbReference type="Proteomes" id="UP000256873">
    <property type="component" value="Unassembled WGS sequence"/>
</dbReference>
<dbReference type="EMBL" id="QQWC01000003">
    <property type="protein sequence ID" value="REJ41809.1"/>
    <property type="molecule type" value="Genomic_DNA"/>
</dbReference>
<comment type="caution">
    <text evidence="1">The sequence shown here is derived from an EMBL/GenBank/DDBJ whole genome shotgun (WGS) entry which is preliminary data.</text>
</comment>
<organism evidence="1 2">
    <name type="scientific">Microcystis flos-aquae TF09</name>
    <dbReference type="NCBI Taxonomy" id="2060473"/>
    <lineage>
        <taxon>Bacteria</taxon>
        <taxon>Bacillati</taxon>
        <taxon>Cyanobacteriota</taxon>
        <taxon>Cyanophyceae</taxon>
        <taxon>Oscillatoriophycideae</taxon>
        <taxon>Chroococcales</taxon>
        <taxon>Microcystaceae</taxon>
        <taxon>Microcystis</taxon>
    </lineage>
</organism>
<dbReference type="AlphaFoldDB" id="A0A3E0L2S0"/>
<reference evidence="1 2" key="1">
    <citation type="submission" date="2017-10" db="EMBL/GenBank/DDBJ databases">
        <title>A large-scale comparative metagenomic study reveals the eutrophication-driven functional interactions in six Microcystis-epibionts communities.</title>
        <authorList>
            <person name="Li Q."/>
            <person name="Lin F."/>
        </authorList>
    </citation>
    <scope>NUCLEOTIDE SEQUENCE [LARGE SCALE GENOMIC DNA]</scope>
    <source>
        <strain evidence="1">TF09</strain>
    </source>
</reference>
<accession>A0A3E0L2S0</accession>
<sequence length="257" mass="29290">MTAKQSGAIAVTEHDNKCPECLHLEISGEPVASESKGVFPRFKKSDPEAFSLSVRIIFNQQWLDFRFGRVKFGLRGGELRLKLENGQMPSELRNEALKKILARELEIERQLGGEQENKSQLEGTVTPDLSKASLKGVREQRRKESQGDKFQFKIAQISHKGANNQPVWVFENRTGEPVLIGELADSLGKMLIAGVPWSVEATFTHEMRQVVITGLENLFKDDIYRHEKLNIFELALAKLFLKHKTQPYLSRQVLRYE</sequence>
<evidence type="ECO:0000313" key="2">
    <source>
        <dbReference type="Proteomes" id="UP000256873"/>
    </source>
</evidence>
<gene>
    <name evidence="1" type="ORF">DWQ54_12865</name>
</gene>
<evidence type="ECO:0000313" key="1">
    <source>
        <dbReference type="EMBL" id="REJ41809.1"/>
    </source>
</evidence>
<protein>
    <submittedName>
        <fullName evidence="1">Uncharacterized protein</fullName>
    </submittedName>
</protein>
<proteinExistence type="predicted"/>
<name>A0A3E0L2S0_9CHRO</name>